<evidence type="ECO:0000313" key="2">
    <source>
        <dbReference type="EMBL" id="GGK92219.1"/>
    </source>
</evidence>
<name>A0A917R6E0_9NOCA</name>
<dbReference type="Pfam" id="PF19054">
    <property type="entry name" value="DUF5753"/>
    <property type="match status" value="1"/>
</dbReference>
<feature type="domain" description="DUF5753" evidence="1">
    <location>
        <begin position="2"/>
        <end position="56"/>
    </location>
</feature>
<sequence length="108" mass="11822">MKREEAATWATSWQTTVVPGLLPTRAYRRALTWALLPNAATAEADRQLDRQLDRRRVGSSAVIAEQIAHPVELSEAPGVEIRVVPLVASSPNRLRGDPWSAPSTPVES</sequence>
<protein>
    <recommendedName>
        <fullName evidence="1">DUF5753 domain-containing protein</fullName>
    </recommendedName>
</protein>
<reference evidence="2" key="2">
    <citation type="submission" date="2020-09" db="EMBL/GenBank/DDBJ databases">
        <authorList>
            <person name="Sun Q."/>
            <person name="Zhou Y."/>
        </authorList>
    </citation>
    <scope>NUCLEOTIDE SEQUENCE</scope>
    <source>
        <strain evidence="2">CGMCC 4.3508</strain>
    </source>
</reference>
<organism evidence="2 3">
    <name type="scientific">Nocardia jinanensis</name>
    <dbReference type="NCBI Taxonomy" id="382504"/>
    <lineage>
        <taxon>Bacteria</taxon>
        <taxon>Bacillati</taxon>
        <taxon>Actinomycetota</taxon>
        <taxon>Actinomycetes</taxon>
        <taxon>Mycobacteriales</taxon>
        <taxon>Nocardiaceae</taxon>
        <taxon>Nocardia</taxon>
    </lineage>
</organism>
<gene>
    <name evidence="2" type="ORF">GCM10011588_03300</name>
</gene>
<evidence type="ECO:0000313" key="3">
    <source>
        <dbReference type="Proteomes" id="UP000638263"/>
    </source>
</evidence>
<dbReference type="AlphaFoldDB" id="A0A917R6E0"/>
<evidence type="ECO:0000259" key="1">
    <source>
        <dbReference type="Pfam" id="PF19054"/>
    </source>
</evidence>
<keyword evidence="3" id="KW-1185">Reference proteome</keyword>
<dbReference type="Proteomes" id="UP000638263">
    <property type="component" value="Unassembled WGS sequence"/>
</dbReference>
<proteinExistence type="predicted"/>
<dbReference type="EMBL" id="BMMH01000001">
    <property type="protein sequence ID" value="GGK92219.1"/>
    <property type="molecule type" value="Genomic_DNA"/>
</dbReference>
<dbReference type="RefSeq" id="WP_058855621.1">
    <property type="nucleotide sequence ID" value="NZ_BMMH01000001.1"/>
</dbReference>
<accession>A0A917R6E0</accession>
<reference evidence="2" key="1">
    <citation type="journal article" date="2014" name="Int. J. Syst. Evol. Microbiol.">
        <title>Complete genome sequence of Corynebacterium casei LMG S-19264T (=DSM 44701T), isolated from a smear-ripened cheese.</title>
        <authorList>
            <consortium name="US DOE Joint Genome Institute (JGI-PGF)"/>
            <person name="Walter F."/>
            <person name="Albersmeier A."/>
            <person name="Kalinowski J."/>
            <person name="Ruckert C."/>
        </authorList>
    </citation>
    <scope>NUCLEOTIDE SEQUENCE</scope>
    <source>
        <strain evidence="2">CGMCC 4.3508</strain>
    </source>
</reference>
<dbReference type="InterPro" id="IPR043917">
    <property type="entry name" value="DUF5753"/>
</dbReference>
<comment type="caution">
    <text evidence="2">The sequence shown here is derived from an EMBL/GenBank/DDBJ whole genome shotgun (WGS) entry which is preliminary data.</text>
</comment>